<sequence length="1178" mass="125475">MLNLGRIGSVSAGRVELMTELADRALIPAPYDLADRYRVGAGTVVLTGVQAIARQLVEQHVRDLRAGARVGTFVSGYQGSPLGGVDRLLGDMPEVLSEHDIHFVPGVNEELAATSVWGSQADLPAGNSTHDGVVGVWYGKGPGLDRATDALRHATVYGVNSRGGVLLLVGDDPAAKSSTVPAASERSLAAMNIPVLFPRNAGEIVTMGLHGVALSRASGCPVALKIVADVADGAWTVPATIGDIDIVVPEISWEGAPFTYRRRPMGAPADSLLGEAELHGPRWATVLAYSTLNNLDVIEVNPEHAEIGIAATGTAYDAMRQALTDLGVDDAALRRAGVRLLRIGMPYPLAPERVREFAAGLSRVIVVEDKTAFVETQIREILYGAPGSPQILGKRDAGARPLFPSDGELTAGRILGPLRRALDGHLELKRPLPQPLSLSVLPAKRAAYFCSGCPHNRSTAVPEGSLAGGGIGCHTLVTMSDRTDSKVVGLTQMGGEGAQWIGQAPFTDVPHLFQNIGDGTYFHSGQLAVQACIAAGVNITYKLLYNDVVAMTGAQDAEGALAVPRLTHKLTDEGVRQIVICADEPGKYRKRDLAPGTLLWHRDRLDEAQRMLREIPGVTVLIYDQHCAADARRKRKRGALPVRRTRVVINEAVCEGCGDCGVQSNCLSVQPVQTEFGRKTRIDQTSCNTDYSCLKGDCPSFVTVEMPEPGRGSTPKAKRRKQVRPEPPVLPDVGVESSGATQNVFLAGIGGTGIVTVNQVLATAAMRAGYQVAGLDQIGMSQKAGPVVSHMRFAATALEPANRLTPGSADCVLAFDLLAVADPKNLAYGSADRTISVASTSPTPTGAMVYDAAVEYPATDELLARLSGVSRAVTSFDALAAAQTLFGNATAANFLLVGAAYQVGGLRLPAAAIEEAIEINGVAVAANIAAFRWGRAAVARPEEFAAATTPRSGTRTAPEAPAELLAGLSATGETRRLVERRAGELVGFGGIRIAREYVTFVQRVWESERRATDRTEFSEQVARGLYKLTAYKDEYEVARRLTDPAFLSEVAATVPDGANLTYRLHPPLLRALGRDEKIGLGPRGHLALLLLAKGKRLRGTAFDPFGHTHVRRVERALLAHYTEMIDTLTGTLSHDYDRAVAAAALPDVIRGYEQIKLANVETYRDRLRELDIAPPVLP</sequence>
<evidence type="ECO:0000256" key="2">
    <source>
        <dbReference type="SAM" id="MobiDB-lite"/>
    </source>
</evidence>
<dbReference type="InterPro" id="IPR002869">
    <property type="entry name" value="Pyrv_flavodox_OxRed_cen"/>
</dbReference>
<feature type="domain" description="4Fe-4S ferredoxin-type" evidence="3">
    <location>
        <begin position="645"/>
        <end position="677"/>
    </location>
</feature>
<dbReference type="PROSITE" id="PS51379">
    <property type="entry name" value="4FE4S_FER_2"/>
    <property type="match status" value="1"/>
</dbReference>
<organism evidence="4 5">
    <name type="scientific">Nocardia macrotermitis</name>
    <dbReference type="NCBI Taxonomy" id="2585198"/>
    <lineage>
        <taxon>Bacteria</taxon>
        <taxon>Bacillati</taxon>
        <taxon>Actinomycetota</taxon>
        <taxon>Actinomycetes</taxon>
        <taxon>Mycobacteriales</taxon>
        <taxon>Nocardiaceae</taxon>
        <taxon>Nocardia</taxon>
    </lineage>
</organism>
<dbReference type="EMBL" id="WEGK01000001">
    <property type="protein sequence ID" value="MQY17656.1"/>
    <property type="molecule type" value="Genomic_DNA"/>
</dbReference>
<dbReference type="Pfam" id="PF01558">
    <property type="entry name" value="POR"/>
    <property type="match status" value="1"/>
</dbReference>
<name>A0A7K0CVX5_9NOCA</name>
<dbReference type="InterPro" id="IPR009014">
    <property type="entry name" value="Transketo_C/PFOR_II"/>
</dbReference>
<dbReference type="InterPro" id="IPR019752">
    <property type="entry name" value="Pyrv/ketoisovalerate_OxRed_cat"/>
</dbReference>
<dbReference type="AlphaFoldDB" id="A0A7K0CVX5"/>
<dbReference type="PANTHER" id="PTHR48084">
    <property type="entry name" value="2-OXOGLUTARATE OXIDOREDUCTASE SUBUNIT KORB-RELATED"/>
    <property type="match status" value="1"/>
</dbReference>
<keyword evidence="1" id="KW-0560">Oxidoreductase</keyword>
<dbReference type="CDD" id="cd07034">
    <property type="entry name" value="TPP_PYR_PFOR_IOR-alpha_like"/>
    <property type="match status" value="1"/>
</dbReference>
<dbReference type="SUPFAM" id="SSF53323">
    <property type="entry name" value="Pyruvate-ferredoxin oxidoreductase, PFOR, domain III"/>
    <property type="match status" value="1"/>
</dbReference>
<dbReference type="Gene3D" id="3.40.920.10">
    <property type="entry name" value="Pyruvate-ferredoxin oxidoreductase, PFOR, domain III"/>
    <property type="match status" value="1"/>
</dbReference>
<dbReference type="InterPro" id="IPR029061">
    <property type="entry name" value="THDP-binding"/>
</dbReference>
<dbReference type="NCBIfam" id="NF009589">
    <property type="entry name" value="PRK13030.1"/>
    <property type="match status" value="1"/>
</dbReference>
<reference evidence="4 5" key="1">
    <citation type="submission" date="2019-10" db="EMBL/GenBank/DDBJ databases">
        <title>Nocardia macrotermitis sp. nov. and Nocardia aurantia sp. nov., isolated from the gut of fungus growing-termite Macrotermes natalensis.</title>
        <authorList>
            <person name="Benndorf R."/>
            <person name="Schwitalla J."/>
            <person name="Martin K."/>
            <person name="De Beer W."/>
            <person name="Kaster A.-K."/>
            <person name="Vollmers J."/>
            <person name="Poulsen M."/>
            <person name="Beemelmanns C."/>
        </authorList>
    </citation>
    <scope>NUCLEOTIDE SEQUENCE [LARGE SCALE GENOMIC DNA]</scope>
    <source>
        <strain evidence="4 5">RB20</strain>
    </source>
</reference>
<dbReference type="InterPro" id="IPR046667">
    <property type="entry name" value="DUF6537"/>
</dbReference>
<dbReference type="InterPro" id="IPR017896">
    <property type="entry name" value="4Fe4S_Fe-S-bd"/>
</dbReference>
<keyword evidence="5" id="KW-1185">Reference proteome</keyword>
<dbReference type="SUPFAM" id="SSF52922">
    <property type="entry name" value="TK C-terminal domain-like"/>
    <property type="match status" value="1"/>
</dbReference>
<protein>
    <recommendedName>
        <fullName evidence="3">4Fe-4S ferredoxin-type domain-containing protein</fullName>
    </recommendedName>
</protein>
<evidence type="ECO:0000259" key="3">
    <source>
        <dbReference type="PROSITE" id="PS51379"/>
    </source>
</evidence>
<comment type="caution">
    <text evidence="4">The sequence shown here is derived from an EMBL/GenBank/DDBJ whole genome shotgun (WGS) entry which is preliminary data.</text>
</comment>
<dbReference type="PANTHER" id="PTHR48084:SF3">
    <property type="entry name" value="SUBUNIT OF PYRUVATE:FLAVODOXIN OXIDOREDUCTASE"/>
    <property type="match status" value="1"/>
</dbReference>
<proteinExistence type="predicted"/>
<dbReference type="Pfam" id="PF20169">
    <property type="entry name" value="DUF6537"/>
    <property type="match status" value="1"/>
</dbReference>
<evidence type="ECO:0000313" key="5">
    <source>
        <dbReference type="Proteomes" id="UP000438448"/>
    </source>
</evidence>
<gene>
    <name evidence="4" type="ORF">NRB20_07200</name>
</gene>
<dbReference type="SUPFAM" id="SSF52518">
    <property type="entry name" value="Thiamin diphosphate-binding fold (THDP-binding)"/>
    <property type="match status" value="2"/>
</dbReference>
<dbReference type="Proteomes" id="UP000438448">
    <property type="component" value="Unassembled WGS sequence"/>
</dbReference>
<dbReference type="InterPro" id="IPR051457">
    <property type="entry name" value="2-oxoacid:Fd_oxidoreductase"/>
</dbReference>
<dbReference type="GO" id="GO:0016903">
    <property type="term" value="F:oxidoreductase activity, acting on the aldehyde or oxo group of donors"/>
    <property type="evidence" value="ECO:0007669"/>
    <property type="project" value="InterPro"/>
</dbReference>
<accession>A0A7K0CVX5</accession>
<dbReference type="NCBIfam" id="NF009588">
    <property type="entry name" value="PRK13029.1"/>
    <property type="match status" value="1"/>
</dbReference>
<dbReference type="GO" id="GO:0000287">
    <property type="term" value="F:magnesium ion binding"/>
    <property type="evidence" value="ECO:0007669"/>
    <property type="project" value="UniProtKB-ARBA"/>
</dbReference>
<evidence type="ECO:0000313" key="4">
    <source>
        <dbReference type="EMBL" id="MQY17656.1"/>
    </source>
</evidence>
<feature type="region of interest" description="Disordered" evidence="2">
    <location>
        <begin position="705"/>
        <end position="734"/>
    </location>
</feature>
<dbReference type="InterPro" id="IPR002880">
    <property type="entry name" value="Pyrv_Fd/Flavodoxin_OxRdtase_N"/>
</dbReference>
<dbReference type="Gene3D" id="3.40.50.970">
    <property type="match status" value="1"/>
</dbReference>
<evidence type="ECO:0000256" key="1">
    <source>
        <dbReference type="ARBA" id="ARBA00023002"/>
    </source>
</evidence>